<sequence>MTPALVDVILPCLDEEEALPWVLARLPEGYRAIVVDNGSTDRSAEVARAHGALVVTESRRGFGAAAHA</sequence>
<dbReference type="Gene3D" id="3.90.550.10">
    <property type="entry name" value="Spore Coat Polysaccharide Biosynthesis Protein SpsA, Chain A"/>
    <property type="match status" value="1"/>
</dbReference>
<dbReference type="InterPro" id="IPR050256">
    <property type="entry name" value="Glycosyltransferase_2"/>
</dbReference>
<dbReference type="InterPro" id="IPR001173">
    <property type="entry name" value="Glyco_trans_2-like"/>
</dbReference>
<evidence type="ECO:0000313" key="3">
    <source>
        <dbReference type="EMBL" id="RII96784.1"/>
    </source>
</evidence>
<feature type="non-terminal residue" evidence="3">
    <location>
        <position position="68"/>
    </location>
</feature>
<proteinExistence type="inferred from homology"/>
<comment type="caution">
    <text evidence="3">The sequence shown here is derived from an EMBL/GenBank/DDBJ whole genome shotgun (WGS) entry which is preliminary data.</text>
</comment>
<evidence type="ECO:0000256" key="1">
    <source>
        <dbReference type="ARBA" id="ARBA00006739"/>
    </source>
</evidence>
<dbReference type="SUPFAM" id="SSF53448">
    <property type="entry name" value="Nucleotide-diphospho-sugar transferases"/>
    <property type="match status" value="1"/>
</dbReference>
<dbReference type="PANTHER" id="PTHR48090">
    <property type="entry name" value="UNDECAPRENYL-PHOSPHATE 4-DEOXY-4-FORMAMIDO-L-ARABINOSE TRANSFERASE-RELATED"/>
    <property type="match status" value="1"/>
</dbReference>
<evidence type="ECO:0000259" key="2">
    <source>
        <dbReference type="Pfam" id="PF00535"/>
    </source>
</evidence>
<dbReference type="AlphaFoldDB" id="A0A399NS18"/>
<dbReference type="Proteomes" id="UP000266634">
    <property type="component" value="Unassembled WGS sequence"/>
</dbReference>
<dbReference type="EMBL" id="QWEA01001726">
    <property type="protein sequence ID" value="RII96784.1"/>
    <property type="molecule type" value="Genomic_DNA"/>
</dbReference>
<evidence type="ECO:0000313" key="4">
    <source>
        <dbReference type="Proteomes" id="UP000266634"/>
    </source>
</evidence>
<dbReference type="PANTHER" id="PTHR48090:SF7">
    <property type="entry name" value="RFBJ PROTEIN"/>
    <property type="match status" value="1"/>
</dbReference>
<accession>A0A399NS18</accession>
<gene>
    <name evidence="3" type="ORF">DZF93_20550</name>
</gene>
<dbReference type="InterPro" id="IPR029044">
    <property type="entry name" value="Nucleotide-diphossugar_trans"/>
</dbReference>
<reference evidence="3 4" key="1">
    <citation type="submission" date="2018-08" db="EMBL/GenBank/DDBJ databases">
        <title>Genome Sequence of Clavibacter michiganensis Subspecies type strains, and the Atypical Peach-Colored Strains Isolated from Tomato.</title>
        <authorList>
            <person name="Osdaghi E."/>
            <person name="Portier P."/>
            <person name="Briand M."/>
            <person name="Jacques M.-A."/>
        </authorList>
    </citation>
    <scope>NUCLEOTIDE SEQUENCE [LARGE SCALE GENOMIC DNA]</scope>
    <source>
        <strain evidence="3 4">CFBP 6488</strain>
    </source>
</reference>
<dbReference type="GO" id="GO:0016740">
    <property type="term" value="F:transferase activity"/>
    <property type="evidence" value="ECO:0007669"/>
    <property type="project" value="UniProtKB-KW"/>
</dbReference>
<organism evidence="3 4">
    <name type="scientific">Clavibacter michiganensis subsp. insidiosus</name>
    <dbReference type="NCBI Taxonomy" id="33014"/>
    <lineage>
        <taxon>Bacteria</taxon>
        <taxon>Bacillati</taxon>
        <taxon>Actinomycetota</taxon>
        <taxon>Actinomycetes</taxon>
        <taxon>Micrococcales</taxon>
        <taxon>Microbacteriaceae</taxon>
        <taxon>Clavibacter</taxon>
    </lineage>
</organism>
<protein>
    <submittedName>
        <fullName evidence="3">Glycosyltransferase</fullName>
    </submittedName>
</protein>
<dbReference type="Pfam" id="PF00535">
    <property type="entry name" value="Glycos_transf_2"/>
    <property type="match status" value="1"/>
</dbReference>
<comment type="similarity">
    <text evidence="1">Belongs to the glycosyltransferase 2 family.</text>
</comment>
<keyword evidence="3" id="KW-0808">Transferase</keyword>
<name>A0A399NS18_9MICO</name>
<feature type="domain" description="Glycosyltransferase 2-like" evidence="2">
    <location>
        <begin position="8"/>
        <end position="65"/>
    </location>
</feature>